<comment type="caution">
    <text evidence="1">The sequence shown here is derived from an EMBL/GenBank/DDBJ whole genome shotgun (WGS) entry which is preliminary data.</text>
</comment>
<dbReference type="Gene3D" id="3.40.50.1110">
    <property type="entry name" value="SGNH hydrolase"/>
    <property type="match status" value="1"/>
</dbReference>
<organism evidence="1 2">
    <name type="scientific">Gracilariopsis chorda</name>
    <dbReference type="NCBI Taxonomy" id="448386"/>
    <lineage>
        <taxon>Eukaryota</taxon>
        <taxon>Rhodophyta</taxon>
        <taxon>Florideophyceae</taxon>
        <taxon>Rhodymeniophycidae</taxon>
        <taxon>Gracilariales</taxon>
        <taxon>Gracilariaceae</taxon>
        <taxon>Gracilariopsis</taxon>
    </lineage>
</organism>
<name>A0A2V3IHU8_9FLOR</name>
<protein>
    <recommendedName>
        <fullName evidence="3">SGNH hydrolase-type esterase domain-containing protein</fullName>
    </recommendedName>
</protein>
<dbReference type="Proteomes" id="UP000247409">
    <property type="component" value="Unassembled WGS sequence"/>
</dbReference>
<dbReference type="AlphaFoldDB" id="A0A2V3IHU8"/>
<dbReference type="InterPro" id="IPR036514">
    <property type="entry name" value="SGNH_hydro_sf"/>
</dbReference>
<dbReference type="EMBL" id="NBIV01000205">
    <property type="protein sequence ID" value="PXF41641.1"/>
    <property type="molecule type" value="Genomic_DNA"/>
</dbReference>
<accession>A0A2V3IHU8</accession>
<gene>
    <name evidence="1" type="ORF">BWQ96_08652</name>
</gene>
<evidence type="ECO:0000313" key="1">
    <source>
        <dbReference type="EMBL" id="PXF41641.1"/>
    </source>
</evidence>
<keyword evidence="2" id="KW-1185">Reference proteome</keyword>
<evidence type="ECO:0000313" key="2">
    <source>
        <dbReference type="Proteomes" id="UP000247409"/>
    </source>
</evidence>
<proteinExistence type="predicted"/>
<evidence type="ECO:0008006" key="3">
    <source>
        <dbReference type="Google" id="ProtNLM"/>
    </source>
</evidence>
<reference evidence="1 2" key="1">
    <citation type="journal article" date="2018" name="Mol. Biol. Evol.">
        <title>Analysis of the draft genome of the red seaweed Gracilariopsis chorda provides insights into genome size evolution in Rhodophyta.</title>
        <authorList>
            <person name="Lee J."/>
            <person name="Yang E.C."/>
            <person name="Graf L."/>
            <person name="Yang J.H."/>
            <person name="Qiu H."/>
            <person name="Zel Zion U."/>
            <person name="Chan C.X."/>
            <person name="Stephens T.G."/>
            <person name="Weber A.P.M."/>
            <person name="Boo G.H."/>
            <person name="Boo S.M."/>
            <person name="Kim K.M."/>
            <person name="Shin Y."/>
            <person name="Jung M."/>
            <person name="Lee S.J."/>
            <person name="Yim H.S."/>
            <person name="Lee J.H."/>
            <person name="Bhattacharya D."/>
            <person name="Yoon H.S."/>
        </authorList>
    </citation>
    <scope>NUCLEOTIDE SEQUENCE [LARGE SCALE GENOMIC DNA]</scope>
    <source>
        <strain evidence="1 2">SKKU-2015</strain>
        <tissue evidence="1">Whole body</tissue>
    </source>
</reference>
<dbReference type="OrthoDB" id="57748at2759"/>
<dbReference type="SUPFAM" id="SSF52266">
    <property type="entry name" value="SGNH hydrolase"/>
    <property type="match status" value="1"/>
</dbReference>
<sequence length="267" mass="30169">MAVLDRIFDTLGVIYLYFRLALHRVLLFISQTVEYSTMPVSSQYHRTILLLGDGTAEGIGDAFGHTGLCSRINHLIRKERETSNLRMLWSVITCGKMFSTAADWRPTAQNGPTLFHRFIRRKPFSNAHVVVLFFGMHDDLTDQRFPQDVADIARALALLGKHVIVADLPNVYSHKDERYAVVTSANSRMKHLVQQVAEEIKPSAISVSLGIETMKTTAMGAHTLRQEKSCATFNGNGYRLLARDVYEQLVLAAKRVEWSHWKGKIPL</sequence>